<dbReference type="AlphaFoldDB" id="A0A1I7ZAB8"/>
<organism evidence="1 2">
    <name type="scientific">Steinernema glaseri</name>
    <dbReference type="NCBI Taxonomy" id="37863"/>
    <lineage>
        <taxon>Eukaryota</taxon>
        <taxon>Metazoa</taxon>
        <taxon>Ecdysozoa</taxon>
        <taxon>Nematoda</taxon>
        <taxon>Chromadorea</taxon>
        <taxon>Rhabditida</taxon>
        <taxon>Tylenchina</taxon>
        <taxon>Panagrolaimomorpha</taxon>
        <taxon>Strongyloidoidea</taxon>
        <taxon>Steinernematidae</taxon>
        <taxon>Steinernema</taxon>
    </lineage>
</organism>
<proteinExistence type="predicted"/>
<sequence length="110" mass="11347">MFGAGILQPQPPVVAEAAPDQQLPGVLAGAPDHQLGLGEHCAHRLAHREVVGVHVVAGGLHQHLAHPGPAQFEQGLSAADVDHLDVLPVEGFAQLLLGGQLLATGHDQQP</sequence>
<reference evidence="2" key="1">
    <citation type="submission" date="2016-11" db="UniProtKB">
        <authorList>
            <consortium name="WormBaseParasite"/>
        </authorList>
    </citation>
    <scope>IDENTIFICATION</scope>
</reference>
<accession>A0A1I7ZAB8</accession>
<evidence type="ECO:0000313" key="2">
    <source>
        <dbReference type="WBParaSite" id="L893_g2450.t1"/>
    </source>
</evidence>
<dbReference type="WBParaSite" id="L893_g2450.t1">
    <property type="protein sequence ID" value="L893_g2450.t1"/>
    <property type="gene ID" value="L893_g2450"/>
</dbReference>
<name>A0A1I7ZAB8_9BILA</name>
<evidence type="ECO:0000313" key="1">
    <source>
        <dbReference type="Proteomes" id="UP000095287"/>
    </source>
</evidence>
<dbReference type="Proteomes" id="UP000095287">
    <property type="component" value="Unplaced"/>
</dbReference>
<keyword evidence="1" id="KW-1185">Reference proteome</keyword>
<protein>
    <submittedName>
        <fullName evidence="2">Secreted protein</fullName>
    </submittedName>
</protein>